<protein>
    <submittedName>
        <fullName evidence="3">Zinc protease</fullName>
    </submittedName>
</protein>
<dbReference type="InterPro" id="IPR011249">
    <property type="entry name" value="Metalloenz_LuxS/M16"/>
</dbReference>
<dbReference type="OrthoDB" id="9811314at2"/>
<dbReference type="GO" id="GO:0008233">
    <property type="term" value="F:peptidase activity"/>
    <property type="evidence" value="ECO:0007669"/>
    <property type="project" value="UniProtKB-KW"/>
</dbReference>
<dbReference type="Pfam" id="PF05193">
    <property type="entry name" value="Peptidase_M16_C"/>
    <property type="match status" value="1"/>
</dbReference>
<evidence type="ECO:0000313" key="3">
    <source>
        <dbReference type="EMBL" id="SKA00309.1"/>
    </source>
</evidence>
<name>A0A1T4Q997_9FIRM</name>
<dbReference type="AlphaFoldDB" id="A0A1T4Q997"/>
<dbReference type="GO" id="GO:0006508">
    <property type="term" value="P:proteolysis"/>
    <property type="evidence" value="ECO:0007669"/>
    <property type="project" value="UniProtKB-KW"/>
</dbReference>
<feature type="domain" description="Peptidase M16 N-terminal" evidence="1">
    <location>
        <begin position="70"/>
        <end position="202"/>
    </location>
</feature>
<dbReference type="SUPFAM" id="SSF63411">
    <property type="entry name" value="LuxS/MPP-like metallohydrolase"/>
    <property type="match status" value="2"/>
</dbReference>
<dbReference type="EMBL" id="FUWM01000025">
    <property type="protein sequence ID" value="SKA00309.1"/>
    <property type="molecule type" value="Genomic_DNA"/>
</dbReference>
<evidence type="ECO:0000313" key="4">
    <source>
        <dbReference type="Proteomes" id="UP000190625"/>
    </source>
</evidence>
<feature type="domain" description="Peptidase M16 C-terminal" evidence="2">
    <location>
        <begin position="217"/>
        <end position="397"/>
    </location>
</feature>
<keyword evidence="4" id="KW-1185">Reference proteome</keyword>
<dbReference type="Proteomes" id="UP000190625">
    <property type="component" value="Unassembled WGS sequence"/>
</dbReference>
<evidence type="ECO:0000259" key="1">
    <source>
        <dbReference type="Pfam" id="PF00675"/>
    </source>
</evidence>
<dbReference type="PANTHER" id="PTHR11851">
    <property type="entry name" value="METALLOPROTEASE"/>
    <property type="match status" value="1"/>
</dbReference>
<proteinExistence type="predicted"/>
<dbReference type="Gene3D" id="3.30.830.10">
    <property type="entry name" value="Metalloenzyme, LuxS/M16 peptidase-like"/>
    <property type="match status" value="2"/>
</dbReference>
<sequence>MKKSIMILLIMVILLQAFLIQESFAKSKFNKELFEKLAESKNKVPHVDIPNYERVKLDNGLTIYLVEDHTLPIIEVVGYIKGGRRQETENVAGISDLMFTMMNTSTQNFEEEEFSKYKELHGIDFSFSVKNDYTKFSGDALSIDKKDMISLMADLFQNPKFNADYFSRIKQQTLQSLLQAKTQESSLLNMYFYKTIYHNHPYSFQYDLDLRRKALANITPASLKEFYNQNITPNNTILGIVGDIDISKMKQLIKAEFKNWPQDKINLKKSKLKVDGKNYNKVIIINKPDATQAKIKMGYSFFSDEFQSRIPFTIANRVYGGGDFGSRLMKNLRVKKGYVYGVHSNDSYDQLDGDYYITTEVKPNKTYETMEAIKEEMLAIKSGKAKITDEELFKIINRYNALYPKKYKSKLNILSKVIYNVEIKNRKASYMNKFIKKYNGLTVEEAQKSFAKYTYPEKFLTVIVGNKEKLIPEFKKKGIKIKVIEIN</sequence>
<dbReference type="InterPro" id="IPR050361">
    <property type="entry name" value="MPP/UQCRC_Complex"/>
</dbReference>
<dbReference type="STRING" id="142842.SAMN02745118_02483"/>
<dbReference type="GO" id="GO:0046872">
    <property type="term" value="F:metal ion binding"/>
    <property type="evidence" value="ECO:0007669"/>
    <property type="project" value="InterPro"/>
</dbReference>
<evidence type="ECO:0000259" key="2">
    <source>
        <dbReference type="Pfam" id="PF05193"/>
    </source>
</evidence>
<dbReference type="PANTHER" id="PTHR11851:SF224">
    <property type="entry name" value="PROCESSING PROTEASE"/>
    <property type="match status" value="1"/>
</dbReference>
<dbReference type="RefSeq" id="WP_078810911.1">
    <property type="nucleotide sequence ID" value="NZ_FUWM01000025.1"/>
</dbReference>
<organism evidence="3 4">
    <name type="scientific">Selenihalanaerobacter shriftii</name>
    <dbReference type="NCBI Taxonomy" id="142842"/>
    <lineage>
        <taxon>Bacteria</taxon>
        <taxon>Bacillati</taxon>
        <taxon>Bacillota</taxon>
        <taxon>Clostridia</taxon>
        <taxon>Halanaerobiales</taxon>
        <taxon>Halobacteroidaceae</taxon>
        <taxon>Selenihalanaerobacter</taxon>
    </lineage>
</organism>
<dbReference type="InterPro" id="IPR011765">
    <property type="entry name" value="Pept_M16_N"/>
</dbReference>
<reference evidence="4" key="1">
    <citation type="submission" date="2017-02" db="EMBL/GenBank/DDBJ databases">
        <authorList>
            <person name="Varghese N."/>
            <person name="Submissions S."/>
        </authorList>
    </citation>
    <scope>NUCLEOTIDE SEQUENCE [LARGE SCALE GENOMIC DNA]</scope>
    <source>
        <strain evidence="4">ATCC BAA-73</strain>
    </source>
</reference>
<accession>A0A1T4Q997</accession>
<dbReference type="InterPro" id="IPR007863">
    <property type="entry name" value="Peptidase_M16_C"/>
</dbReference>
<keyword evidence="3" id="KW-0645">Protease</keyword>
<dbReference type="Pfam" id="PF00675">
    <property type="entry name" value="Peptidase_M16"/>
    <property type="match status" value="1"/>
</dbReference>
<gene>
    <name evidence="3" type="ORF">SAMN02745118_02483</name>
</gene>
<keyword evidence="3" id="KW-0378">Hydrolase</keyword>